<proteinExistence type="predicted"/>
<dbReference type="Proteomes" id="UP000228621">
    <property type="component" value="Unassembled WGS sequence"/>
</dbReference>
<protein>
    <submittedName>
        <fullName evidence="1">Uncharacterized protein</fullName>
    </submittedName>
</protein>
<dbReference type="AlphaFoldDB" id="A0A2A5JLV1"/>
<evidence type="ECO:0000313" key="2">
    <source>
        <dbReference type="Proteomes" id="UP000228621"/>
    </source>
</evidence>
<name>A0A2A5JLV1_PSEO7</name>
<keyword evidence="2" id="KW-1185">Reference proteome</keyword>
<comment type="caution">
    <text evidence="1">The sequence shown here is derived from an EMBL/GenBank/DDBJ whole genome shotgun (WGS) entry which is preliminary data.</text>
</comment>
<dbReference type="RefSeq" id="WP_099643326.1">
    <property type="nucleotide sequence ID" value="NZ_NKHF01000084.1"/>
</dbReference>
<organism evidence="1 2">
    <name type="scientific">Pseudoalteromonas piscicida</name>
    <dbReference type="NCBI Taxonomy" id="43662"/>
    <lineage>
        <taxon>Bacteria</taxon>
        <taxon>Pseudomonadati</taxon>
        <taxon>Pseudomonadota</taxon>
        <taxon>Gammaproteobacteria</taxon>
        <taxon>Alteromonadales</taxon>
        <taxon>Pseudoalteromonadaceae</taxon>
        <taxon>Pseudoalteromonas</taxon>
    </lineage>
</organism>
<reference evidence="2" key="1">
    <citation type="journal article" date="2019" name="Genome Announc.">
        <title>Draft Genome Sequence of Pseudoalteromonas piscicida Strain 36Y ROTHPW, an Hypersaline Seawater Isolate from the South Coast of Sonora, Mexico.</title>
        <authorList>
            <person name="Sanchez-Diaz R."/>
            <person name="Molina-Garza Z.J."/>
            <person name="Cruz-Suarez L.E."/>
            <person name="Selvin J."/>
            <person name="Kiran G.S."/>
            <person name="Ibarra-Gamez J.C."/>
            <person name="Gomez-Gil B."/>
            <person name="Galaviz-Silva L."/>
        </authorList>
    </citation>
    <scope>NUCLEOTIDE SEQUENCE [LARGE SCALE GENOMIC DNA]</scope>
    <source>
        <strain evidence="2">36Y_RITHPW</strain>
    </source>
</reference>
<gene>
    <name evidence="1" type="ORF">CEX98_17570</name>
</gene>
<accession>A0A2A5JLV1</accession>
<dbReference type="OrthoDB" id="6294989at2"/>
<sequence length="116" mass="12977">MAFSIEVNEGFFSAKFAVSDTKNNTKMLAAICKHDTQGIILDSVNGNIKAAFAILLGIKLYECKQLEKVKSSVSFTNEFTLHYSDIARLHTSDDKPWDVKIIKFSLLPDFTIEEVA</sequence>
<dbReference type="EMBL" id="NKHF01000084">
    <property type="protein sequence ID" value="PCK30434.1"/>
    <property type="molecule type" value="Genomic_DNA"/>
</dbReference>
<evidence type="ECO:0000313" key="1">
    <source>
        <dbReference type="EMBL" id="PCK30434.1"/>
    </source>
</evidence>